<sequence length="276" mass="31916">MPNTMLRKIQSYGSIDVNPYSPPLGNDLFLKLNEFEPHLWSRFPPEIERLFNLNFERGMDEIWCKYSTYTADLMQSLGRYFSGFTVGRENLFYKLINSLKEVNKIKECLFSTINYDCLIEDASIKNGYKIDYNIEFNQNSQVLSILKLHGSCNFIIDKLDASNIRVTRGIAFEGGIKIIHPSHVYSHFSGSTSLPPIMSIYAKNKPLQVSPNIIKQIQNVWQEHSQIVERIIVIGINPNIEDRHKFIITSLINSRELVIVLKPGICNFSKILFFIW</sequence>
<protein>
    <recommendedName>
        <fullName evidence="2">SIR2-like domain-containing protein</fullName>
    </recommendedName>
</protein>
<reference evidence="1" key="1">
    <citation type="journal article" date="2015" name="Nature">
        <title>Complex archaea that bridge the gap between prokaryotes and eukaryotes.</title>
        <authorList>
            <person name="Spang A."/>
            <person name="Saw J.H."/>
            <person name="Jorgensen S.L."/>
            <person name="Zaremba-Niedzwiedzka K."/>
            <person name="Martijn J."/>
            <person name="Lind A.E."/>
            <person name="van Eijk R."/>
            <person name="Schleper C."/>
            <person name="Guy L."/>
            <person name="Ettema T.J."/>
        </authorList>
    </citation>
    <scope>NUCLEOTIDE SEQUENCE</scope>
</reference>
<proteinExistence type="predicted"/>
<gene>
    <name evidence="1" type="ORF">LCGC14_1655510</name>
</gene>
<organism evidence="1">
    <name type="scientific">marine sediment metagenome</name>
    <dbReference type="NCBI Taxonomy" id="412755"/>
    <lineage>
        <taxon>unclassified sequences</taxon>
        <taxon>metagenomes</taxon>
        <taxon>ecological metagenomes</taxon>
    </lineage>
</organism>
<name>A0A0F9HVK9_9ZZZZ</name>
<dbReference type="AlphaFoldDB" id="A0A0F9HVK9"/>
<evidence type="ECO:0000313" key="1">
    <source>
        <dbReference type="EMBL" id="KKM19451.1"/>
    </source>
</evidence>
<accession>A0A0F9HVK9</accession>
<dbReference type="EMBL" id="LAZR01013983">
    <property type="protein sequence ID" value="KKM19451.1"/>
    <property type="molecule type" value="Genomic_DNA"/>
</dbReference>
<evidence type="ECO:0008006" key="2">
    <source>
        <dbReference type="Google" id="ProtNLM"/>
    </source>
</evidence>
<comment type="caution">
    <text evidence="1">The sequence shown here is derived from an EMBL/GenBank/DDBJ whole genome shotgun (WGS) entry which is preliminary data.</text>
</comment>